<dbReference type="PROSITE" id="PS50022">
    <property type="entry name" value="FA58C_3"/>
    <property type="match status" value="1"/>
</dbReference>
<dbReference type="InterPro" id="IPR000421">
    <property type="entry name" value="FA58C"/>
</dbReference>
<comment type="caution">
    <text evidence="3">The sequence shown here is derived from an EMBL/GenBank/DDBJ whole genome shotgun (WGS) entry which is preliminary data.</text>
</comment>
<protein>
    <recommendedName>
        <fullName evidence="2">F5/8 type C domain-containing protein</fullName>
    </recommendedName>
</protein>
<dbReference type="Proteomes" id="UP000307217">
    <property type="component" value="Unassembled WGS sequence"/>
</dbReference>
<feature type="signal peptide" evidence="1">
    <location>
        <begin position="1"/>
        <end position="27"/>
    </location>
</feature>
<dbReference type="EMBL" id="PNBX01000086">
    <property type="protein sequence ID" value="TMO65654.1"/>
    <property type="molecule type" value="Genomic_DNA"/>
</dbReference>
<reference evidence="3 4" key="1">
    <citation type="submission" date="2018-01" db="EMBL/GenBank/DDBJ databases">
        <authorList>
            <person name="Paulsen S."/>
            <person name="Gram L.K."/>
        </authorList>
    </citation>
    <scope>NUCLEOTIDE SEQUENCE [LARGE SCALE GENOMIC DNA]</scope>
    <source>
        <strain evidence="3 4">S3790</strain>
    </source>
</reference>
<accession>A0A5S3V3Y9</accession>
<keyword evidence="1" id="KW-0732">Signal</keyword>
<feature type="chain" id="PRO_5024283497" description="F5/8 type C domain-containing protein" evidence="1">
    <location>
        <begin position="28"/>
        <end position="518"/>
    </location>
</feature>
<dbReference type="PANTHER" id="PTHR33321">
    <property type="match status" value="1"/>
</dbReference>
<reference evidence="4" key="2">
    <citation type="submission" date="2019-06" db="EMBL/GenBank/DDBJ databases">
        <title>Co-occurence of chitin degradation, pigmentation and bioactivity in marine Pseudoalteromonas.</title>
        <authorList>
            <person name="Sonnenschein E.C."/>
            <person name="Bech P.K."/>
        </authorList>
    </citation>
    <scope>NUCLEOTIDE SEQUENCE [LARGE SCALE GENOMIC DNA]</scope>
    <source>
        <strain evidence="4">S3790</strain>
    </source>
</reference>
<dbReference type="InterPro" id="IPR008979">
    <property type="entry name" value="Galactose-bd-like_sf"/>
</dbReference>
<gene>
    <name evidence="3" type="ORF">CWC19_17415</name>
</gene>
<name>A0A5S3V3Y9_9GAMM</name>
<dbReference type="Gene3D" id="2.60.120.380">
    <property type="match status" value="1"/>
</dbReference>
<dbReference type="Gene3D" id="2.60.120.260">
    <property type="entry name" value="Galactose-binding domain-like"/>
    <property type="match status" value="1"/>
</dbReference>
<dbReference type="InterPro" id="IPR007541">
    <property type="entry name" value="Uncharacterised_BSP"/>
</dbReference>
<sequence length="518" mass="57576">MINSNKYLNKQSLLLAMFASISSHAFATTAISDDVTQPNSAAITASAENGSHESAYHAFDNEQYTKWLTFESTGWLNYQFSNTMIIQGYSITSANDAPSRDPKNWELQGSNDGVNWTTLNIQNTQTFASRHQTKYYNFSNTRAFNQVRLSIQNNNGAAILQLAEIQLFGHAGGDNGTPTLPVNESYALAAGQWQHFGPYNVGNEVIAATSGTGDADLYLNAGSVATTNQHICQSTSPTANEQCSATSNDLYVSVYGYSNTQFNINIKENVPTDPGNGQWKKPVVDFVDLNPETQGSQLLRRIIQDPAAHMAQRCIDVAQVLYKDPIESNRFKKLRFELRAKDHWGKEFVAYKMGEDGSGEMTIVVSTTHLEKLYREGGNSDAAIADEIDGILFHEVTHGYNNSPLTHDSYGDGQAYWAFTEGLADGVRIGAGFHKTRQPNVNDPKKWLGGYTTTGFFFHYVQSRVDNQFIYKFNKAAKDMGNYTWSFDSAFRQTIGRGVEDVWNEYAAFINNGGQLEY</sequence>
<dbReference type="PANTHER" id="PTHR33321:SF12">
    <property type="entry name" value="PLANT BASIC SECRETORY PROTEIN (BSP) FAMILY PROTEIN"/>
    <property type="match status" value="1"/>
</dbReference>
<proteinExistence type="predicted"/>
<dbReference type="Pfam" id="PF04450">
    <property type="entry name" value="BSP"/>
    <property type="match status" value="1"/>
</dbReference>
<dbReference type="OrthoDB" id="159306at2"/>
<evidence type="ECO:0000256" key="1">
    <source>
        <dbReference type="SAM" id="SignalP"/>
    </source>
</evidence>
<dbReference type="AlphaFoldDB" id="A0A5S3V3Y9"/>
<evidence type="ECO:0000259" key="2">
    <source>
        <dbReference type="PROSITE" id="PS50022"/>
    </source>
</evidence>
<dbReference type="Pfam" id="PF00754">
    <property type="entry name" value="F5_F8_type_C"/>
    <property type="match status" value="1"/>
</dbReference>
<dbReference type="SUPFAM" id="SSF49785">
    <property type="entry name" value="Galactose-binding domain-like"/>
    <property type="match status" value="1"/>
</dbReference>
<organism evidence="3 4">
    <name type="scientific">Pseudoalteromonas aurantia</name>
    <dbReference type="NCBI Taxonomy" id="43654"/>
    <lineage>
        <taxon>Bacteria</taxon>
        <taxon>Pseudomonadati</taxon>
        <taxon>Pseudomonadota</taxon>
        <taxon>Gammaproteobacteria</taxon>
        <taxon>Alteromonadales</taxon>
        <taxon>Pseudoalteromonadaceae</taxon>
        <taxon>Pseudoalteromonas</taxon>
    </lineage>
</organism>
<evidence type="ECO:0000313" key="4">
    <source>
        <dbReference type="Proteomes" id="UP000307217"/>
    </source>
</evidence>
<evidence type="ECO:0000313" key="3">
    <source>
        <dbReference type="EMBL" id="TMO65654.1"/>
    </source>
</evidence>
<feature type="domain" description="F5/8 type C" evidence="2">
    <location>
        <begin position="23"/>
        <end position="170"/>
    </location>
</feature>